<dbReference type="eggNOG" id="COG0457">
    <property type="taxonomic scope" value="Bacteria"/>
</dbReference>
<accession>I0HSC9</accession>
<reference evidence="2 3" key="1">
    <citation type="journal article" date="2012" name="J. Bacteriol.">
        <title>Complete genome sequence of phototrophic betaproteobacterium Rubrivivax gelatinosus IL144.</title>
        <authorList>
            <person name="Nagashima S."/>
            <person name="Kamimura A."/>
            <person name="Shimizu T."/>
            <person name="Nakamura-isaki S."/>
            <person name="Aono E."/>
            <person name="Sakamoto K."/>
            <person name="Ichikawa N."/>
            <person name="Nakazawa H."/>
            <person name="Sekine M."/>
            <person name="Yamazaki S."/>
            <person name="Fujita N."/>
            <person name="Shimada K."/>
            <person name="Hanada S."/>
            <person name="Nagashima K.V.P."/>
        </authorList>
    </citation>
    <scope>NUCLEOTIDE SEQUENCE [LARGE SCALE GENOMIC DNA]</scope>
    <source>
        <strain evidence="3">NBRC 100245 / IL144</strain>
    </source>
</reference>
<feature type="compositionally biased region" description="Low complexity" evidence="1">
    <location>
        <begin position="126"/>
        <end position="177"/>
    </location>
</feature>
<feature type="region of interest" description="Disordered" evidence="1">
    <location>
        <begin position="117"/>
        <end position="190"/>
    </location>
</feature>
<evidence type="ECO:0000313" key="2">
    <source>
        <dbReference type="EMBL" id="BAL95916.1"/>
    </source>
</evidence>
<dbReference type="HOGENOM" id="CLU_092733_1_0_4"/>
<dbReference type="KEGG" id="rge:RGE_25770"/>
<protein>
    <recommendedName>
        <fullName evidence="4">Tetratricopeptide repeat protein</fullName>
    </recommendedName>
</protein>
<dbReference type="Gene3D" id="1.25.40.10">
    <property type="entry name" value="Tetratricopeptide repeat domain"/>
    <property type="match status" value="1"/>
</dbReference>
<name>I0HSC9_RUBGI</name>
<organism evidence="2 3">
    <name type="scientific">Rubrivivax gelatinosus (strain NBRC 100245 / IL144)</name>
    <dbReference type="NCBI Taxonomy" id="983917"/>
    <lineage>
        <taxon>Bacteria</taxon>
        <taxon>Pseudomonadati</taxon>
        <taxon>Pseudomonadota</taxon>
        <taxon>Betaproteobacteria</taxon>
        <taxon>Burkholderiales</taxon>
        <taxon>Sphaerotilaceae</taxon>
        <taxon>Rubrivivax</taxon>
    </lineage>
</organism>
<keyword evidence="3" id="KW-1185">Reference proteome</keyword>
<evidence type="ECO:0008006" key="4">
    <source>
        <dbReference type="Google" id="ProtNLM"/>
    </source>
</evidence>
<dbReference type="PATRIC" id="fig|983917.3.peg.2504"/>
<proteinExistence type="predicted"/>
<sequence>MTEASKARADNMAGKERDIYRSAARAYPTAKEPWSRLAESYFEEGDYGNAILAAQEVLQRDAADPIATSVLAVSGLRVSTQALSALRAQNNKLPNDSRLQAEGLTKTLRELLGETVLVPPTGKNTAAPASSSRRAANRQAVPKQPATAATPTAVAPAPIAAPVATSAKPANPASSPSKQVAPKSPFDALK</sequence>
<evidence type="ECO:0000313" key="3">
    <source>
        <dbReference type="Proteomes" id="UP000007883"/>
    </source>
</evidence>
<dbReference type="Proteomes" id="UP000007883">
    <property type="component" value="Chromosome"/>
</dbReference>
<dbReference type="SUPFAM" id="SSF48452">
    <property type="entry name" value="TPR-like"/>
    <property type="match status" value="1"/>
</dbReference>
<evidence type="ECO:0000256" key="1">
    <source>
        <dbReference type="SAM" id="MobiDB-lite"/>
    </source>
</evidence>
<gene>
    <name evidence="2" type="ordered locus">RGE_25770</name>
</gene>
<dbReference type="InterPro" id="IPR011990">
    <property type="entry name" value="TPR-like_helical_dom_sf"/>
</dbReference>
<dbReference type="RefSeq" id="WP_014428778.1">
    <property type="nucleotide sequence ID" value="NC_017075.1"/>
</dbReference>
<dbReference type="EMBL" id="AP012320">
    <property type="protein sequence ID" value="BAL95916.1"/>
    <property type="molecule type" value="Genomic_DNA"/>
</dbReference>
<dbReference type="AlphaFoldDB" id="I0HSC9"/>
<dbReference type="STRING" id="983917.RGE_25770"/>